<protein>
    <recommendedName>
        <fullName evidence="8">Heme-copper oxidase subunit III family profile domain-containing protein</fullName>
    </recommendedName>
</protein>
<dbReference type="Gene3D" id="1.20.120.80">
    <property type="entry name" value="Cytochrome c oxidase, subunit III, four-helix bundle"/>
    <property type="match status" value="1"/>
</dbReference>
<gene>
    <name evidence="9" type="ORF">LzC2_08760</name>
</gene>
<keyword evidence="5 7" id="KW-0472">Membrane</keyword>
<evidence type="ECO:0000256" key="5">
    <source>
        <dbReference type="ARBA" id="ARBA00023136"/>
    </source>
</evidence>
<evidence type="ECO:0000259" key="8">
    <source>
        <dbReference type="PROSITE" id="PS50253"/>
    </source>
</evidence>
<dbReference type="PANTHER" id="PTHR11403">
    <property type="entry name" value="CYTOCHROME C OXIDASE SUBUNIT III"/>
    <property type="match status" value="1"/>
</dbReference>
<evidence type="ECO:0000313" key="9">
    <source>
        <dbReference type="EMBL" id="NNJ24816.1"/>
    </source>
</evidence>
<feature type="transmembrane region" description="Helical" evidence="7">
    <location>
        <begin position="202"/>
        <end position="220"/>
    </location>
</feature>
<dbReference type="InterPro" id="IPR035973">
    <property type="entry name" value="Cyt_c_oxidase_su3-like_sf"/>
</dbReference>
<dbReference type="SUPFAM" id="SSF81452">
    <property type="entry name" value="Cytochrome c oxidase subunit III-like"/>
    <property type="match status" value="1"/>
</dbReference>
<evidence type="ECO:0000256" key="1">
    <source>
        <dbReference type="ARBA" id="ARBA00004141"/>
    </source>
</evidence>
<keyword evidence="10" id="KW-1185">Reference proteome</keyword>
<proteinExistence type="inferred from homology"/>
<comment type="subcellular location">
    <subcellularLocation>
        <location evidence="6">Cell membrane</location>
        <topology evidence="6">Multi-pass membrane protein</topology>
    </subcellularLocation>
    <subcellularLocation>
        <location evidence="1">Membrane</location>
        <topology evidence="1">Multi-pass membrane protein</topology>
    </subcellularLocation>
</comment>
<feature type="transmembrane region" description="Helical" evidence="7">
    <location>
        <begin position="99"/>
        <end position="119"/>
    </location>
</feature>
<comment type="caution">
    <text evidence="9">The sequence shown here is derived from an EMBL/GenBank/DDBJ whole genome shotgun (WGS) entry which is preliminary data.</text>
</comment>
<evidence type="ECO:0000256" key="7">
    <source>
        <dbReference type="SAM" id="Phobius"/>
    </source>
</evidence>
<feature type="transmembrane region" description="Helical" evidence="7">
    <location>
        <begin position="67"/>
        <end position="87"/>
    </location>
</feature>
<dbReference type="InterPro" id="IPR013833">
    <property type="entry name" value="Cyt_c_oxidase_su3_a-hlx"/>
</dbReference>
<evidence type="ECO:0000256" key="4">
    <source>
        <dbReference type="ARBA" id="ARBA00022989"/>
    </source>
</evidence>
<evidence type="ECO:0000256" key="3">
    <source>
        <dbReference type="ARBA" id="ARBA00022692"/>
    </source>
</evidence>
<keyword evidence="4 7" id="KW-1133">Transmembrane helix</keyword>
<dbReference type="Proteomes" id="UP000609651">
    <property type="component" value="Unassembled WGS sequence"/>
</dbReference>
<feature type="transmembrane region" description="Helical" evidence="7">
    <location>
        <begin position="32"/>
        <end position="55"/>
    </location>
</feature>
<evidence type="ECO:0000256" key="2">
    <source>
        <dbReference type="ARBA" id="ARBA00010581"/>
    </source>
</evidence>
<evidence type="ECO:0000313" key="10">
    <source>
        <dbReference type="Proteomes" id="UP000609651"/>
    </source>
</evidence>
<dbReference type="PANTHER" id="PTHR11403:SF10">
    <property type="entry name" value="CYTOCHROME C OXIDASE"/>
    <property type="match status" value="1"/>
</dbReference>
<feature type="transmembrane region" description="Helical" evidence="7">
    <location>
        <begin position="154"/>
        <end position="181"/>
    </location>
</feature>
<comment type="similarity">
    <text evidence="2 6">Belongs to the cytochrome c oxidase subunit 3 family.</text>
</comment>
<organism evidence="9 10">
    <name type="scientific">Alienimonas chondri</name>
    <dbReference type="NCBI Taxonomy" id="2681879"/>
    <lineage>
        <taxon>Bacteria</taxon>
        <taxon>Pseudomonadati</taxon>
        <taxon>Planctomycetota</taxon>
        <taxon>Planctomycetia</taxon>
        <taxon>Planctomycetales</taxon>
        <taxon>Planctomycetaceae</taxon>
        <taxon>Alienimonas</taxon>
    </lineage>
</organism>
<feature type="domain" description="Heme-copper oxidase subunit III family profile" evidence="8">
    <location>
        <begin position="40"/>
        <end position="221"/>
    </location>
</feature>
<accession>A0ABX1VBK9</accession>
<dbReference type="InterPro" id="IPR024791">
    <property type="entry name" value="Cyt_c/ubiquinol_Oxase_su3"/>
</dbReference>
<keyword evidence="3 6" id="KW-0812">Transmembrane</keyword>
<dbReference type="InterPro" id="IPR000298">
    <property type="entry name" value="Cyt_c_oxidase-like_su3"/>
</dbReference>
<dbReference type="RefSeq" id="WP_171184170.1">
    <property type="nucleotide sequence ID" value="NZ_WTPX01000017.1"/>
</dbReference>
<name>A0ABX1VBK9_9PLAN</name>
<dbReference type="PROSITE" id="PS50253">
    <property type="entry name" value="COX3"/>
    <property type="match status" value="1"/>
</dbReference>
<sequence>MTDRFAGLRWKDWSFVPTSGPAQRRTRMGLNVLLFGYLGFTFLSVLILYLFAALGRASQPPAEAVPPAFWFSTVAVLVGGGCLRWAVRAIRRERQRTARRLTAAAVVCGLAFGAGQAIGVSQLLEDWHPAERPRVEAPGGGTYLDPDAKVALSMAGLVAILVALHGFHFLGGLLVLFLAAARTFAGRYDHEYHAGLLLTSRYWTFLDVSWLLMLATFYFTL</sequence>
<reference evidence="9 10" key="1">
    <citation type="journal article" date="2020" name="Syst. Appl. Microbiol.">
        <title>Alienimonas chondri sp. nov., a novel planctomycete isolated from the biofilm of the red alga Chondrus crispus.</title>
        <authorList>
            <person name="Vitorino I."/>
            <person name="Albuquerque L."/>
            <person name="Wiegand S."/>
            <person name="Kallscheuer N."/>
            <person name="da Costa M.S."/>
            <person name="Lobo-da-Cunha A."/>
            <person name="Jogler C."/>
            <person name="Lage O.M."/>
        </authorList>
    </citation>
    <scope>NUCLEOTIDE SEQUENCE [LARGE SCALE GENOMIC DNA]</scope>
    <source>
        <strain evidence="9 10">LzC2</strain>
    </source>
</reference>
<evidence type="ECO:0000256" key="6">
    <source>
        <dbReference type="RuleBase" id="RU003376"/>
    </source>
</evidence>
<dbReference type="EMBL" id="WTPX01000017">
    <property type="protein sequence ID" value="NNJ24816.1"/>
    <property type="molecule type" value="Genomic_DNA"/>
</dbReference>